<proteinExistence type="predicted"/>
<evidence type="ECO:0000313" key="2">
    <source>
        <dbReference type="Proteomes" id="UP001064048"/>
    </source>
</evidence>
<evidence type="ECO:0000313" key="1">
    <source>
        <dbReference type="EMBL" id="KAI8423703.1"/>
    </source>
</evidence>
<comment type="caution">
    <text evidence="1">The sequence shown here is derived from an EMBL/GenBank/DDBJ whole genome shotgun (WGS) entry which is preliminary data.</text>
</comment>
<gene>
    <name evidence="1" type="ORF">MSG28_012735</name>
</gene>
<keyword evidence="2" id="KW-1185">Reference proteome</keyword>
<feature type="non-terminal residue" evidence="1">
    <location>
        <position position="137"/>
    </location>
</feature>
<name>A0ACC0JHX3_CHOFU</name>
<protein>
    <submittedName>
        <fullName evidence="1">Uncharacterized protein</fullName>
    </submittedName>
</protein>
<sequence length="137" mass="16063">MGEPPESFRELSILPTPEELIADRPFLRPNVVKGAYVDKEHYLDVQFRLLREDCFGPLREGIQWAHSKRFLFGSLVLFTNDNCKSFLIGTILDRDEKYLSKRQLAVSLVDTGTELKIYNDDSYTMIECEVYFEPYYH</sequence>
<organism evidence="1 2">
    <name type="scientific">Choristoneura fumiferana</name>
    <name type="common">Spruce budworm moth</name>
    <name type="synonym">Archips fumiferana</name>
    <dbReference type="NCBI Taxonomy" id="7141"/>
    <lineage>
        <taxon>Eukaryota</taxon>
        <taxon>Metazoa</taxon>
        <taxon>Ecdysozoa</taxon>
        <taxon>Arthropoda</taxon>
        <taxon>Hexapoda</taxon>
        <taxon>Insecta</taxon>
        <taxon>Pterygota</taxon>
        <taxon>Neoptera</taxon>
        <taxon>Endopterygota</taxon>
        <taxon>Lepidoptera</taxon>
        <taxon>Glossata</taxon>
        <taxon>Ditrysia</taxon>
        <taxon>Tortricoidea</taxon>
        <taxon>Tortricidae</taxon>
        <taxon>Tortricinae</taxon>
        <taxon>Choristoneura</taxon>
    </lineage>
</organism>
<accession>A0ACC0JHX3</accession>
<reference evidence="1 2" key="1">
    <citation type="journal article" date="2022" name="Genome Biol. Evol.">
        <title>The Spruce Budworm Genome: Reconstructing the Evolutionary History of Antifreeze Proteins.</title>
        <authorList>
            <person name="Beliveau C."/>
            <person name="Gagne P."/>
            <person name="Picq S."/>
            <person name="Vernygora O."/>
            <person name="Keeling C.I."/>
            <person name="Pinkney K."/>
            <person name="Doucet D."/>
            <person name="Wen F."/>
            <person name="Johnston J.S."/>
            <person name="Maaroufi H."/>
            <person name="Boyle B."/>
            <person name="Laroche J."/>
            <person name="Dewar K."/>
            <person name="Juretic N."/>
            <person name="Blackburn G."/>
            <person name="Nisole A."/>
            <person name="Brunet B."/>
            <person name="Brandao M."/>
            <person name="Lumley L."/>
            <person name="Duan J."/>
            <person name="Quan G."/>
            <person name="Lucarotti C.J."/>
            <person name="Roe A.D."/>
            <person name="Sperling F.A.H."/>
            <person name="Levesque R.C."/>
            <person name="Cusson M."/>
        </authorList>
    </citation>
    <scope>NUCLEOTIDE SEQUENCE [LARGE SCALE GENOMIC DNA]</scope>
    <source>
        <strain evidence="1">Glfc:IPQL:Cfum</strain>
    </source>
</reference>
<dbReference type="EMBL" id="CM046122">
    <property type="protein sequence ID" value="KAI8423703.1"/>
    <property type="molecule type" value="Genomic_DNA"/>
</dbReference>
<dbReference type="Proteomes" id="UP001064048">
    <property type="component" value="Chromosome 22"/>
</dbReference>